<dbReference type="Pfam" id="PF00089">
    <property type="entry name" value="Trypsin"/>
    <property type="match status" value="1"/>
</dbReference>
<dbReference type="PROSITE" id="PS50240">
    <property type="entry name" value="TRYPSIN_DOM"/>
    <property type="match status" value="1"/>
</dbReference>
<dbReference type="SUPFAM" id="SSF50494">
    <property type="entry name" value="Trypsin-like serine proteases"/>
    <property type="match status" value="1"/>
</dbReference>
<reference evidence="6 7" key="1">
    <citation type="submission" date="2021-06" db="EMBL/GenBank/DDBJ databases">
        <title>A haploid diamondback moth (Plutella xylostella L.) genome assembly resolves 31 chromosomes and identifies a diamide resistance mutation.</title>
        <authorList>
            <person name="Ward C.M."/>
            <person name="Perry K.D."/>
            <person name="Baker G."/>
            <person name="Powis K."/>
            <person name="Heckel D.G."/>
            <person name="Baxter S.W."/>
        </authorList>
    </citation>
    <scope>NUCLEOTIDE SEQUENCE [LARGE SCALE GENOMIC DNA]</scope>
    <source>
        <strain evidence="6 7">LV</strain>
        <tissue evidence="6">Single pupa</tissue>
    </source>
</reference>
<dbReference type="InterPro" id="IPR001254">
    <property type="entry name" value="Trypsin_dom"/>
</dbReference>
<accession>A0ABQ7QN83</accession>
<sequence length="232" mass="24623">MLCSGVKYDLPVVGAYFIFKTWLEDPSPLPVEPAPPIVGVNVTPPIVGDEVAPYIVGGDLAAPGSAPYMVALFLRGLFSCGGSLISARTVLTAAHCISEKVPSIHHGLVGTNLLNWGGTEIFFERLISHPNYVAQPNLVMNDIGLLITTAAVQFSALVRPVALSYQRLGAGVSVRANGWGNTQAHVSLSNELLELFMTSIDDQQCKDSIPQSIVDSVSIVCAVHSVNHGMCN</sequence>
<keyword evidence="2" id="KW-0378">Hydrolase</keyword>
<feature type="non-terminal residue" evidence="6">
    <location>
        <position position="232"/>
    </location>
</feature>
<keyword evidence="1" id="KW-0645">Protease</keyword>
<comment type="caution">
    <text evidence="6">The sequence shown here is derived from an EMBL/GenBank/DDBJ whole genome shotgun (WGS) entry which is preliminary data.</text>
</comment>
<evidence type="ECO:0000313" key="6">
    <source>
        <dbReference type="EMBL" id="KAG7306501.1"/>
    </source>
</evidence>
<keyword evidence="4" id="KW-1015">Disulfide bond</keyword>
<dbReference type="CDD" id="cd00190">
    <property type="entry name" value="Tryp_SPc"/>
    <property type="match status" value="1"/>
</dbReference>
<dbReference type="InterPro" id="IPR018114">
    <property type="entry name" value="TRYPSIN_HIS"/>
</dbReference>
<organism evidence="6 7">
    <name type="scientific">Plutella xylostella</name>
    <name type="common">Diamondback moth</name>
    <name type="synonym">Plutella maculipennis</name>
    <dbReference type="NCBI Taxonomy" id="51655"/>
    <lineage>
        <taxon>Eukaryota</taxon>
        <taxon>Metazoa</taxon>
        <taxon>Ecdysozoa</taxon>
        <taxon>Arthropoda</taxon>
        <taxon>Hexapoda</taxon>
        <taxon>Insecta</taxon>
        <taxon>Pterygota</taxon>
        <taxon>Neoptera</taxon>
        <taxon>Endopterygota</taxon>
        <taxon>Lepidoptera</taxon>
        <taxon>Glossata</taxon>
        <taxon>Ditrysia</taxon>
        <taxon>Yponomeutoidea</taxon>
        <taxon>Plutellidae</taxon>
        <taxon>Plutella</taxon>
    </lineage>
</organism>
<dbReference type="PROSITE" id="PS00134">
    <property type="entry name" value="TRYPSIN_HIS"/>
    <property type="match status" value="1"/>
</dbReference>
<keyword evidence="7" id="KW-1185">Reference proteome</keyword>
<protein>
    <recommendedName>
        <fullName evidence="5">Peptidase S1 domain-containing protein</fullName>
    </recommendedName>
</protein>
<dbReference type="InterPro" id="IPR043504">
    <property type="entry name" value="Peptidase_S1_PA_chymotrypsin"/>
</dbReference>
<proteinExistence type="predicted"/>
<evidence type="ECO:0000259" key="5">
    <source>
        <dbReference type="PROSITE" id="PS50240"/>
    </source>
</evidence>
<evidence type="ECO:0000313" key="7">
    <source>
        <dbReference type="Proteomes" id="UP000823941"/>
    </source>
</evidence>
<dbReference type="EMBL" id="JAHIBW010000012">
    <property type="protein sequence ID" value="KAG7306501.1"/>
    <property type="molecule type" value="Genomic_DNA"/>
</dbReference>
<dbReference type="InterPro" id="IPR050430">
    <property type="entry name" value="Peptidase_S1"/>
</dbReference>
<name>A0ABQ7QN83_PLUXY</name>
<dbReference type="InterPro" id="IPR009003">
    <property type="entry name" value="Peptidase_S1_PA"/>
</dbReference>
<evidence type="ECO:0000256" key="3">
    <source>
        <dbReference type="ARBA" id="ARBA00022825"/>
    </source>
</evidence>
<evidence type="ECO:0000256" key="2">
    <source>
        <dbReference type="ARBA" id="ARBA00022801"/>
    </source>
</evidence>
<dbReference type="PANTHER" id="PTHR24276">
    <property type="entry name" value="POLYSERASE-RELATED"/>
    <property type="match status" value="1"/>
</dbReference>
<dbReference type="PANTHER" id="PTHR24276:SF98">
    <property type="entry name" value="FI18310P1-RELATED"/>
    <property type="match status" value="1"/>
</dbReference>
<gene>
    <name evidence="6" type="ORF">JYU34_009138</name>
</gene>
<evidence type="ECO:0000256" key="4">
    <source>
        <dbReference type="ARBA" id="ARBA00023157"/>
    </source>
</evidence>
<keyword evidence="3" id="KW-0720">Serine protease</keyword>
<feature type="domain" description="Peptidase S1" evidence="5">
    <location>
        <begin position="55"/>
        <end position="232"/>
    </location>
</feature>
<dbReference type="Gene3D" id="2.40.10.10">
    <property type="entry name" value="Trypsin-like serine proteases"/>
    <property type="match status" value="1"/>
</dbReference>
<dbReference type="SMART" id="SM00020">
    <property type="entry name" value="Tryp_SPc"/>
    <property type="match status" value="1"/>
</dbReference>
<evidence type="ECO:0000256" key="1">
    <source>
        <dbReference type="ARBA" id="ARBA00022670"/>
    </source>
</evidence>
<dbReference type="Proteomes" id="UP000823941">
    <property type="component" value="Chromosome 12"/>
</dbReference>